<reference evidence="1 2" key="1">
    <citation type="submission" date="2019-05" db="EMBL/GenBank/DDBJ databases">
        <title>Another draft genome of Portunus trituberculatus and its Hox gene families provides insights of decapod evolution.</title>
        <authorList>
            <person name="Jeong J.-H."/>
            <person name="Song I."/>
            <person name="Kim S."/>
            <person name="Choi T."/>
            <person name="Kim D."/>
            <person name="Ryu S."/>
            <person name="Kim W."/>
        </authorList>
    </citation>
    <scope>NUCLEOTIDE SEQUENCE [LARGE SCALE GENOMIC DNA]</scope>
    <source>
        <tissue evidence="1">Muscle</tissue>
    </source>
</reference>
<gene>
    <name evidence="1" type="ORF">E2C01_066461</name>
</gene>
<comment type="caution">
    <text evidence="1">The sequence shown here is derived from an EMBL/GenBank/DDBJ whole genome shotgun (WGS) entry which is preliminary data.</text>
</comment>
<accession>A0A5B7HSD9</accession>
<sequence length="132" mass="14706">MDCDSPCQRPGVTRSYCVYVLRVQSVSAAGFGEHWGEHLDVTGDRSGKIFSVCALNLEKSEGYTRSVVTHISHRETCWPSPIGCPFHKHYFIAHALLFLSPQPAPARGSVLTSGNRDTLKQRFRFQGAYCDT</sequence>
<evidence type="ECO:0000313" key="2">
    <source>
        <dbReference type="Proteomes" id="UP000324222"/>
    </source>
</evidence>
<protein>
    <submittedName>
        <fullName evidence="1">Uncharacterized protein</fullName>
    </submittedName>
</protein>
<organism evidence="1 2">
    <name type="scientific">Portunus trituberculatus</name>
    <name type="common">Swimming crab</name>
    <name type="synonym">Neptunus trituberculatus</name>
    <dbReference type="NCBI Taxonomy" id="210409"/>
    <lineage>
        <taxon>Eukaryota</taxon>
        <taxon>Metazoa</taxon>
        <taxon>Ecdysozoa</taxon>
        <taxon>Arthropoda</taxon>
        <taxon>Crustacea</taxon>
        <taxon>Multicrustacea</taxon>
        <taxon>Malacostraca</taxon>
        <taxon>Eumalacostraca</taxon>
        <taxon>Eucarida</taxon>
        <taxon>Decapoda</taxon>
        <taxon>Pleocyemata</taxon>
        <taxon>Brachyura</taxon>
        <taxon>Eubrachyura</taxon>
        <taxon>Portunoidea</taxon>
        <taxon>Portunidae</taxon>
        <taxon>Portuninae</taxon>
        <taxon>Portunus</taxon>
    </lineage>
</organism>
<evidence type="ECO:0000313" key="1">
    <source>
        <dbReference type="EMBL" id="MPC72167.1"/>
    </source>
</evidence>
<proteinExistence type="predicted"/>
<dbReference type="AlphaFoldDB" id="A0A5B7HSD9"/>
<dbReference type="EMBL" id="VSRR010034267">
    <property type="protein sequence ID" value="MPC72167.1"/>
    <property type="molecule type" value="Genomic_DNA"/>
</dbReference>
<dbReference type="Proteomes" id="UP000324222">
    <property type="component" value="Unassembled WGS sequence"/>
</dbReference>
<keyword evidence="2" id="KW-1185">Reference proteome</keyword>
<name>A0A5B7HSD9_PORTR</name>